<feature type="compositionally biased region" description="Low complexity" evidence="1">
    <location>
        <begin position="218"/>
        <end position="228"/>
    </location>
</feature>
<feature type="region of interest" description="Disordered" evidence="1">
    <location>
        <begin position="154"/>
        <end position="178"/>
    </location>
</feature>
<comment type="caution">
    <text evidence="2">The sequence shown here is derived from an EMBL/GenBank/DDBJ whole genome shotgun (WGS) entry which is preliminary data.</text>
</comment>
<dbReference type="RefSeq" id="XP_064683907.1">
    <property type="nucleotide sequence ID" value="XM_064819987.1"/>
</dbReference>
<accession>A0AAN7DLH8</accession>
<feature type="region of interest" description="Disordered" evidence="1">
    <location>
        <begin position="217"/>
        <end position="244"/>
    </location>
</feature>
<keyword evidence="3" id="KW-1185">Reference proteome</keyword>
<name>A0AAN7DLH8_9FUNG</name>
<dbReference type="GeneID" id="89944275"/>
<evidence type="ECO:0000256" key="1">
    <source>
        <dbReference type="SAM" id="MobiDB-lite"/>
    </source>
</evidence>
<dbReference type="Proteomes" id="UP001304243">
    <property type="component" value="Unassembled WGS sequence"/>
</dbReference>
<dbReference type="EMBL" id="JASEJX010000013">
    <property type="protein sequence ID" value="KAK4517241.1"/>
    <property type="molecule type" value="Genomic_DNA"/>
</dbReference>
<protein>
    <submittedName>
        <fullName evidence="2">Uncharacterized protein</fullName>
    </submittedName>
</protein>
<feature type="compositionally biased region" description="Low complexity" evidence="1">
    <location>
        <begin position="155"/>
        <end position="178"/>
    </location>
</feature>
<proteinExistence type="predicted"/>
<reference evidence="2 3" key="1">
    <citation type="submission" date="2022-11" db="EMBL/GenBank/DDBJ databases">
        <title>Mucor velutinosus strain NIH1002 WGS.</title>
        <authorList>
            <person name="Subramanian P."/>
            <person name="Mullikin J.C."/>
            <person name="Segre J.A."/>
            <person name="Zelazny A.M."/>
        </authorList>
    </citation>
    <scope>NUCLEOTIDE SEQUENCE [LARGE SCALE GENOMIC DNA]</scope>
    <source>
        <strain evidence="2 3">NIH1002</strain>
    </source>
</reference>
<feature type="compositionally biased region" description="Low complexity" evidence="1">
    <location>
        <begin position="62"/>
        <end position="82"/>
    </location>
</feature>
<feature type="region of interest" description="Disordered" evidence="1">
    <location>
        <begin position="46"/>
        <end position="103"/>
    </location>
</feature>
<feature type="compositionally biased region" description="Basic residues" evidence="1">
    <location>
        <begin position="229"/>
        <end position="238"/>
    </location>
</feature>
<feature type="compositionally biased region" description="Low complexity" evidence="1">
    <location>
        <begin position="91"/>
        <end position="103"/>
    </location>
</feature>
<gene>
    <name evidence="2" type="ORF">ATC70_000573</name>
</gene>
<dbReference type="AlphaFoldDB" id="A0AAN7DLH8"/>
<sequence>MPSNNVISLSSVSNLRLEQFRTQYELAKNFYDDHEFCPVFHVEEATEHRERVQRRTSPYPSPNSSISSSSSSSASSSYYTSSKQHRYYQQTPSRSNSSSTAAVATAPNATRAIPIIDPSNMTPVAVPVHQQYSQKAHSTTSPSMAQWVSYKNTASPVNTSPSSVHSSLSSNSSSSSGSAHVADYHKNYYYNTDYSYQQSMVPPTVIRAIPIIDPTTRQAYHQQQPQQQQHHHQIHHHYQSQTIPPPGFYNVSVC</sequence>
<evidence type="ECO:0000313" key="3">
    <source>
        <dbReference type="Proteomes" id="UP001304243"/>
    </source>
</evidence>
<evidence type="ECO:0000313" key="2">
    <source>
        <dbReference type="EMBL" id="KAK4517241.1"/>
    </source>
</evidence>
<organism evidence="2 3">
    <name type="scientific">Mucor velutinosus</name>
    <dbReference type="NCBI Taxonomy" id="708070"/>
    <lineage>
        <taxon>Eukaryota</taxon>
        <taxon>Fungi</taxon>
        <taxon>Fungi incertae sedis</taxon>
        <taxon>Mucoromycota</taxon>
        <taxon>Mucoromycotina</taxon>
        <taxon>Mucoromycetes</taxon>
        <taxon>Mucorales</taxon>
        <taxon>Mucorineae</taxon>
        <taxon>Mucoraceae</taxon>
        <taxon>Mucor</taxon>
    </lineage>
</organism>